<dbReference type="RefSeq" id="WP_234652241.1">
    <property type="nucleotide sequence ID" value="NZ_JAJTTC010000001.1"/>
</dbReference>
<keyword evidence="2" id="KW-1185">Reference proteome</keyword>
<protein>
    <recommendedName>
        <fullName evidence="3">HK97 gp10 family phage protein</fullName>
    </recommendedName>
</protein>
<name>A0A9X1TJE6_9BACT</name>
<evidence type="ECO:0008006" key="3">
    <source>
        <dbReference type="Google" id="ProtNLM"/>
    </source>
</evidence>
<evidence type="ECO:0000313" key="2">
    <source>
        <dbReference type="Proteomes" id="UP001139000"/>
    </source>
</evidence>
<organism evidence="1 2">
    <name type="scientific">Dyadobacter chenwenxiniae</name>
    <dbReference type="NCBI Taxonomy" id="2906456"/>
    <lineage>
        <taxon>Bacteria</taxon>
        <taxon>Pseudomonadati</taxon>
        <taxon>Bacteroidota</taxon>
        <taxon>Cytophagia</taxon>
        <taxon>Cytophagales</taxon>
        <taxon>Spirosomataceae</taxon>
        <taxon>Dyadobacter</taxon>
    </lineage>
</organism>
<reference evidence="1" key="1">
    <citation type="submission" date="2021-12" db="EMBL/GenBank/DDBJ databases">
        <title>Novel species in genus Dyadobacter.</title>
        <authorList>
            <person name="Ma C."/>
        </authorList>
    </citation>
    <scope>NUCLEOTIDE SEQUENCE</scope>
    <source>
        <strain evidence="1">LJ419</strain>
    </source>
</reference>
<dbReference type="Proteomes" id="UP001139000">
    <property type="component" value="Unassembled WGS sequence"/>
</dbReference>
<dbReference type="AlphaFoldDB" id="A0A9X1TJE6"/>
<sequence length="156" mass="17384">MASVEFVNLKQFSVALNKAQGKVVKQVNKELAGTALRTVAVAKNRLRVNSEDSREMAFTIGAVRQSINFIHDPKLLSASVFAGNTKGDHMAAYLEFGTGRHAARYVPTLLKDFQALARTFYVNGKGTLKEHPYLIPAYMQEGARLKERLKNMKIGW</sequence>
<accession>A0A9X1TJE6</accession>
<proteinExistence type="predicted"/>
<evidence type="ECO:0000313" key="1">
    <source>
        <dbReference type="EMBL" id="MCF0059938.1"/>
    </source>
</evidence>
<dbReference type="EMBL" id="JAJTTC010000001">
    <property type="protein sequence ID" value="MCF0059938.1"/>
    <property type="molecule type" value="Genomic_DNA"/>
</dbReference>
<gene>
    <name evidence="1" type="ORF">LXM26_00425</name>
</gene>
<comment type="caution">
    <text evidence="1">The sequence shown here is derived from an EMBL/GenBank/DDBJ whole genome shotgun (WGS) entry which is preliminary data.</text>
</comment>